<evidence type="ECO:0000313" key="13">
    <source>
        <dbReference type="Proteomes" id="UP001623592"/>
    </source>
</evidence>
<dbReference type="PROSITE" id="PS50110">
    <property type="entry name" value="RESPONSE_REGULATORY"/>
    <property type="match status" value="1"/>
</dbReference>
<dbReference type="InterPro" id="IPR001867">
    <property type="entry name" value="OmpR/PhoB-type_DNA-bd"/>
</dbReference>
<dbReference type="InterPro" id="IPR001789">
    <property type="entry name" value="Sig_transdc_resp-reg_receiver"/>
</dbReference>
<dbReference type="PROSITE" id="PS51755">
    <property type="entry name" value="OMPR_PHOB"/>
    <property type="match status" value="1"/>
</dbReference>
<reference evidence="12 13" key="1">
    <citation type="submission" date="2024-11" db="EMBL/GenBank/DDBJ databases">
        <authorList>
            <person name="Heng Y.C."/>
            <person name="Lim A.C.H."/>
            <person name="Lee J.K.Y."/>
            <person name="Kittelmann S."/>
        </authorList>
    </citation>
    <scope>NUCLEOTIDE SEQUENCE [LARGE SCALE GENOMIC DNA]</scope>
    <source>
        <strain evidence="12 13">WILCCON 0114</strain>
    </source>
</reference>
<dbReference type="Pfam" id="PF00486">
    <property type="entry name" value="Trans_reg_C"/>
    <property type="match status" value="1"/>
</dbReference>
<dbReference type="SMART" id="SM00448">
    <property type="entry name" value="REC"/>
    <property type="match status" value="1"/>
</dbReference>
<feature type="domain" description="Response regulatory" evidence="10">
    <location>
        <begin position="8"/>
        <end position="121"/>
    </location>
</feature>
<evidence type="ECO:0000256" key="6">
    <source>
        <dbReference type="ARBA" id="ARBA00023163"/>
    </source>
</evidence>
<evidence type="ECO:0000256" key="5">
    <source>
        <dbReference type="ARBA" id="ARBA00023125"/>
    </source>
</evidence>
<evidence type="ECO:0000256" key="4">
    <source>
        <dbReference type="ARBA" id="ARBA00023015"/>
    </source>
</evidence>
<dbReference type="Gene3D" id="6.10.250.690">
    <property type="match status" value="1"/>
</dbReference>
<dbReference type="EMBL" id="JBJIAA010000026">
    <property type="protein sequence ID" value="MFL0253115.1"/>
    <property type="molecule type" value="Genomic_DNA"/>
</dbReference>
<dbReference type="Gene3D" id="3.40.50.2300">
    <property type="match status" value="1"/>
</dbReference>
<feature type="DNA-binding region" description="OmpR/PhoB-type" evidence="9">
    <location>
        <begin position="135"/>
        <end position="233"/>
    </location>
</feature>
<dbReference type="PANTHER" id="PTHR48111:SF40">
    <property type="entry name" value="PHOSPHATE REGULON TRANSCRIPTIONAL REGULATORY PROTEIN PHOB"/>
    <property type="match status" value="1"/>
</dbReference>
<evidence type="ECO:0000256" key="8">
    <source>
        <dbReference type="PROSITE-ProRule" id="PRU00169"/>
    </source>
</evidence>
<name>A0ABW8TNN6_9CLOT</name>
<keyword evidence="2 8" id="KW-0597">Phosphoprotein</keyword>
<keyword evidence="13" id="KW-1185">Reference proteome</keyword>
<protein>
    <recommendedName>
        <fullName evidence="1">Stage 0 sporulation protein A homolog</fullName>
    </recommendedName>
</protein>
<feature type="modified residue" description="4-aspartylphosphate" evidence="8">
    <location>
        <position position="57"/>
    </location>
</feature>
<organism evidence="12 13">
    <name type="scientific">Clostridium neuense</name>
    <dbReference type="NCBI Taxonomy" id="1728934"/>
    <lineage>
        <taxon>Bacteria</taxon>
        <taxon>Bacillati</taxon>
        <taxon>Bacillota</taxon>
        <taxon>Clostridia</taxon>
        <taxon>Eubacteriales</taxon>
        <taxon>Clostridiaceae</taxon>
        <taxon>Clostridium</taxon>
    </lineage>
</organism>
<keyword evidence="3" id="KW-0902">Two-component regulatory system</keyword>
<evidence type="ECO:0000259" key="11">
    <source>
        <dbReference type="PROSITE" id="PS51755"/>
    </source>
</evidence>
<sequence length="233" mass="26725">MSKLNKKNILIIEDERAIGELLSYSLTREGFNTAYSETGFDGIKLIDEFKPDLIVLDIMLPDISGFDVCRKVSAEYKIPIVMLTAKTDIVDKILGMELGADDYITKPFDIREAIVRIKAIFRRIDQVKESIDDDKDIVSVGNDIKIIKESRTVTYKNETVVFTPKEYDLLLLLSEGKGKVFTREQILNEVWGFDFYGDTRTVDIHIQRIRKKLGMKNDNNIIKTIFGVGYRLD</sequence>
<dbReference type="InterPro" id="IPR039420">
    <property type="entry name" value="WalR-like"/>
</dbReference>
<dbReference type="InterPro" id="IPR011006">
    <property type="entry name" value="CheY-like_superfamily"/>
</dbReference>
<dbReference type="SMART" id="SM00862">
    <property type="entry name" value="Trans_reg_C"/>
    <property type="match status" value="1"/>
</dbReference>
<proteinExistence type="predicted"/>
<dbReference type="SUPFAM" id="SSF52172">
    <property type="entry name" value="CheY-like"/>
    <property type="match status" value="1"/>
</dbReference>
<evidence type="ECO:0000259" key="10">
    <source>
        <dbReference type="PROSITE" id="PS50110"/>
    </source>
</evidence>
<evidence type="ECO:0000256" key="9">
    <source>
        <dbReference type="PROSITE-ProRule" id="PRU01091"/>
    </source>
</evidence>
<gene>
    <name evidence="12" type="ORF">ACJDT4_22170</name>
</gene>
<evidence type="ECO:0000313" key="12">
    <source>
        <dbReference type="EMBL" id="MFL0253115.1"/>
    </source>
</evidence>
<dbReference type="InterPro" id="IPR016032">
    <property type="entry name" value="Sig_transdc_resp-reg_C-effctor"/>
</dbReference>
<dbReference type="CDD" id="cd00383">
    <property type="entry name" value="trans_reg_C"/>
    <property type="match status" value="1"/>
</dbReference>
<dbReference type="Proteomes" id="UP001623592">
    <property type="component" value="Unassembled WGS sequence"/>
</dbReference>
<keyword evidence="4" id="KW-0805">Transcription regulation</keyword>
<comment type="caution">
    <text evidence="12">The sequence shown here is derived from an EMBL/GenBank/DDBJ whole genome shotgun (WGS) entry which is preliminary data.</text>
</comment>
<evidence type="ECO:0000256" key="3">
    <source>
        <dbReference type="ARBA" id="ARBA00023012"/>
    </source>
</evidence>
<evidence type="ECO:0000256" key="2">
    <source>
        <dbReference type="ARBA" id="ARBA00022553"/>
    </source>
</evidence>
<dbReference type="RefSeq" id="WP_406789780.1">
    <property type="nucleotide sequence ID" value="NZ_JBJIAA010000026.1"/>
</dbReference>
<dbReference type="PANTHER" id="PTHR48111">
    <property type="entry name" value="REGULATOR OF RPOS"/>
    <property type="match status" value="1"/>
</dbReference>
<dbReference type="InterPro" id="IPR036388">
    <property type="entry name" value="WH-like_DNA-bd_sf"/>
</dbReference>
<keyword evidence="6" id="KW-0804">Transcription</keyword>
<accession>A0ABW8TNN6</accession>
<comment type="function">
    <text evidence="7">May play the central regulatory role in sporulation. It may be an element of the effector pathway responsible for the activation of sporulation genes in response to nutritional stress. Spo0A may act in concert with spo0H (a sigma factor) to control the expression of some genes that are critical to the sporulation process.</text>
</comment>
<evidence type="ECO:0000256" key="7">
    <source>
        <dbReference type="ARBA" id="ARBA00024867"/>
    </source>
</evidence>
<dbReference type="SUPFAM" id="SSF46894">
    <property type="entry name" value="C-terminal effector domain of the bipartite response regulators"/>
    <property type="match status" value="1"/>
</dbReference>
<evidence type="ECO:0000256" key="1">
    <source>
        <dbReference type="ARBA" id="ARBA00018672"/>
    </source>
</evidence>
<keyword evidence="5 9" id="KW-0238">DNA-binding</keyword>
<dbReference type="Gene3D" id="1.10.10.10">
    <property type="entry name" value="Winged helix-like DNA-binding domain superfamily/Winged helix DNA-binding domain"/>
    <property type="match status" value="1"/>
</dbReference>
<dbReference type="Pfam" id="PF00072">
    <property type="entry name" value="Response_reg"/>
    <property type="match status" value="1"/>
</dbReference>
<feature type="domain" description="OmpR/PhoB-type" evidence="11">
    <location>
        <begin position="135"/>
        <end position="233"/>
    </location>
</feature>